<feature type="transmembrane region" description="Helical" evidence="1">
    <location>
        <begin position="43"/>
        <end position="65"/>
    </location>
</feature>
<protein>
    <submittedName>
        <fullName evidence="2">Uncharacterized protein</fullName>
    </submittedName>
</protein>
<reference evidence="2" key="1">
    <citation type="journal article" date="2014" name="Int. J. Syst. Evol. Microbiol.">
        <title>Complete genome sequence of Corynebacterium casei LMG S-19264T (=DSM 44701T), isolated from a smear-ripened cheese.</title>
        <authorList>
            <consortium name="US DOE Joint Genome Institute (JGI-PGF)"/>
            <person name="Walter F."/>
            <person name="Albersmeier A."/>
            <person name="Kalinowski J."/>
            <person name="Ruckert C."/>
        </authorList>
    </citation>
    <scope>NUCLEOTIDE SEQUENCE</scope>
    <source>
        <strain evidence="2">CGMCC 1.15880</strain>
    </source>
</reference>
<evidence type="ECO:0000313" key="2">
    <source>
        <dbReference type="EMBL" id="GGA32450.1"/>
    </source>
</evidence>
<feature type="transmembrane region" description="Helical" evidence="1">
    <location>
        <begin position="85"/>
        <end position="106"/>
    </location>
</feature>
<keyword evidence="3" id="KW-1185">Reference proteome</keyword>
<organism evidence="2 3">
    <name type="scientific">Neptunicoccus cionae</name>
    <dbReference type="NCBI Taxonomy" id="2035344"/>
    <lineage>
        <taxon>Bacteria</taxon>
        <taxon>Pseudomonadati</taxon>
        <taxon>Pseudomonadota</taxon>
        <taxon>Alphaproteobacteria</taxon>
        <taxon>Rhodobacterales</taxon>
        <taxon>Paracoccaceae</taxon>
        <taxon>Neptunicoccus</taxon>
    </lineage>
</organism>
<evidence type="ECO:0000313" key="3">
    <source>
        <dbReference type="Proteomes" id="UP000628017"/>
    </source>
</evidence>
<comment type="caution">
    <text evidence="2">The sequence shown here is derived from an EMBL/GenBank/DDBJ whole genome shotgun (WGS) entry which is preliminary data.</text>
</comment>
<gene>
    <name evidence="2" type="ORF">GCM10011498_37060</name>
</gene>
<keyword evidence="1" id="KW-0812">Transmembrane</keyword>
<reference evidence="2" key="2">
    <citation type="submission" date="2020-09" db="EMBL/GenBank/DDBJ databases">
        <authorList>
            <person name="Sun Q."/>
            <person name="Zhou Y."/>
        </authorList>
    </citation>
    <scope>NUCLEOTIDE SEQUENCE</scope>
    <source>
        <strain evidence="2">CGMCC 1.15880</strain>
    </source>
</reference>
<accession>A0A916VTD1</accession>
<dbReference type="AlphaFoldDB" id="A0A916VTD1"/>
<proteinExistence type="predicted"/>
<feature type="transmembrane region" description="Helical" evidence="1">
    <location>
        <begin position="113"/>
        <end position="135"/>
    </location>
</feature>
<keyword evidence="1" id="KW-0472">Membrane</keyword>
<dbReference type="Proteomes" id="UP000628017">
    <property type="component" value="Unassembled WGS sequence"/>
</dbReference>
<name>A0A916VTD1_9RHOB</name>
<feature type="transmembrane region" description="Helical" evidence="1">
    <location>
        <begin position="147"/>
        <end position="172"/>
    </location>
</feature>
<dbReference type="EMBL" id="BMKA01000009">
    <property type="protein sequence ID" value="GGA32450.1"/>
    <property type="molecule type" value="Genomic_DNA"/>
</dbReference>
<evidence type="ECO:0000256" key="1">
    <source>
        <dbReference type="SAM" id="Phobius"/>
    </source>
</evidence>
<sequence>MHEGRHWHELVESAEWYFSMSLASTRSIGRHGAQISLRALRRYFSVIIPANLIWEFAHMPLYTIWNEGSWGEIVFAALHCTGGDILIAMSALMLALMLAGQGWPFARQTRQQVTVLTVAFGLGYTLFSEWLNIVIRAAWAYSDLMPIIPVLDAGLSPVLQWIVIPIAAFWWASRPFKADEL</sequence>
<keyword evidence="1" id="KW-1133">Transmembrane helix</keyword>